<evidence type="ECO:0000313" key="2">
    <source>
        <dbReference type="EMBL" id="MDC2887726.1"/>
    </source>
</evidence>
<evidence type="ECO:0000313" key="3">
    <source>
        <dbReference type="Proteomes" id="UP001528411"/>
    </source>
</evidence>
<dbReference type="Gene3D" id="3.30.1490.230">
    <property type="match status" value="1"/>
</dbReference>
<evidence type="ECO:0000259" key="1">
    <source>
        <dbReference type="Pfam" id="PF12151"/>
    </source>
</evidence>
<feature type="domain" description="Mannan-binding protein" evidence="1">
    <location>
        <begin position="197"/>
        <end position="232"/>
    </location>
</feature>
<dbReference type="InterPro" id="IPR021992">
    <property type="entry name" value="MVL"/>
</dbReference>
<keyword evidence="3" id="KW-1185">Reference proteome</keyword>
<name>A0ABT5F8H8_9GAMM</name>
<reference evidence="2 3" key="1">
    <citation type="submission" date="2023-01" db="EMBL/GenBank/DDBJ databases">
        <title>Psychrosphaera sp. nov., isolated from marine algae.</title>
        <authorList>
            <person name="Bayburt H."/>
            <person name="Choi B.J."/>
            <person name="Kim J.M."/>
            <person name="Choi D.G."/>
            <person name="Jeon C.O."/>
        </authorList>
    </citation>
    <scope>NUCLEOTIDE SEQUENCE [LARGE SCALE GENOMIC DNA]</scope>
    <source>
        <strain evidence="2 3">G1-22</strain>
    </source>
</reference>
<sequence length="234" mass="26842">MAILLSWSSNTWAKGKFGIDAYSLTKAVCYQGSTYKSTFQRVGNKRWQEINERGSRINWQEQNRDEWSVYLNDPSRKMNLQLDLHTTKVSWGYYNQGTNNELCRIKSTNNQDRRPAQTQSQEQLCESMIQGKVAWARGGSRSWSPTNVKNLCKNSPNAANTVQCFKSEINKHNNWQQGIQNCSGNKRAIEAGPIWNQNDANNKCKQLASRNGGTWTGKWWTTIQGKMSVCEIKF</sequence>
<dbReference type="EMBL" id="JAQOMS010000002">
    <property type="protein sequence ID" value="MDC2887726.1"/>
    <property type="molecule type" value="Genomic_DNA"/>
</dbReference>
<gene>
    <name evidence="2" type="ORF">PN838_01210</name>
</gene>
<accession>A0ABT5F8H8</accession>
<protein>
    <submittedName>
        <fullName evidence="2">Mannan-binding lectin</fullName>
    </submittedName>
</protein>
<dbReference type="InterPro" id="IPR053754">
    <property type="entry name" value="OligoMan_bind_ChitinaseAct_sf"/>
</dbReference>
<organism evidence="2 3">
    <name type="scientific">Psychrosphaera algicola</name>
    <dbReference type="NCBI Taxonomy" id="3023714"/>
    <lineage>
        <taxon>Bacteria</taxon>
        <taxon>Pseudomonadati</taxon>
        <taxon>Pseudomonadota</taxon>
        <taxon>Gammaproteobacteria</taxon>
        <taxon>Alteromonadales</taxon>
        <taxon>Pseudoalteromonadaceae</taxon>
        <taxon>Psychrosphaera</taxon>
    </lineage>
</organism>
<dbReference type="Proteomes" id="UP001528411">
    <property type="component" value="Unassembled WGS sequence"/>
</dbReference>
<proteinExistence type="predicted"/>
<dbReference type="RefSeq" id="WP_272179528.1">
    <property type="nucleotide sequence ID" value="NZ_JAQOMS010000002.1"/>
</dbReference>
<dbReference type="Pfam" id="PF12151">
    <property type="entry name" value="MVL"/>
    <property type="match status" value="1"/>
</dbReference>
<comment type="caution">
    <text evidence="2">The sequence shown here is derived from an EMBL/GenBank/DDBJ whole genome shotgun (WGS) entry which is preliminary data.</text>
</comment>